<feature type="compositionally biased region" description="Polar residues" evidence="1">
    <location>
        <begin position="79"/>
        <end position="92"/>
    </location>
</feature>
<evidence type="ECO:0000313" key="3">
    <source>
        <dbReference type="Proteomes" id="UP001165121"/>
    </source>
</evidence>
<feature type="region of interest" description="Disordered" evidence="1">
    <location>
        <begin position="277"/>
        <end position="315"/>
    </location>
</feature>
<feature type="compositionally biased region" description="Low complexity" evidence="1">
    <location>
        <begin position="11"/>
        <end position="23"/>
    </location>
</feature>
<dbReference type="AlphaFoldDB" id="A0A9W7D5D9"/>
<proteinExistence type="predicted"/>
<keyword evidence="3" id="KW-1185">Reference proteome</keyword>
<accession>A0A9W7D5D9</accession>
<organism evidence="2 3">
    <name type="scientific">Phytophthora fragariaefolia</name>
    <dbReference type="NCBI Taxonomy" id="1490495"/>
    <lineage>
        <taxon>Eukaryota</taxon>
        <taxon>Sar</taxon>
        <taxon>Stramenopiles</taxon>
        <taxon>Oomycota</taxon>
        <taxon>Peronosporomycetes</taxon>
        <taxon>Peronosporales</taxon>
        <taxon>Peronosporaceae</taxon>
        <taxon>Phytophthora</taxon>
    </lineage>
</organism>
<dbReference type="EMBL" id="BSXT01003078">
    <property type="protein sequence ID" value="GMF52343.1"/>
    <property type="molecule type" value="Genomic_DNA"/>
</dbReference>
<feature type="compositionally biased region" description="Polar residues" evidence="1">
    <location>
        <begin position="51"/>
        <end position="72"/>
    </location>
</feature>
<evidence type="ECO:0000313" key="2">
    <source>
        <dbReference type="EMBL" id="GMF52343.1"/>
    </source>
</evidence>
<sequence>MEDGEEEDEGTSSSTRVESSVGSRRPREDDPHASSSKRSRSGSDRPLTYAGSLSSPRSGGDFTSSGVETSRTAPVRDSWTPTPSEIQSRFDSTAPPSHYALYSCGWITYDDVTKELDFDRATDQMRNYYIGLLHELRWYGNKKTSRRSRVPEWQALCQSWGAFVETFNKNPAGYRERVRSARECYERFSKRPKIDQLHWGAVEAGIPCAVPMGIACDHCHVGAVRVSERDINGYTDVRGPEELKALRTNLIAQRALRPAGGCSTLLRAVGDNSSRPSVTPFGGFGGGGLRTPSPFPERPASGRSAPPTYLVRRKS</sequence>
<protein>
    <submittedName>
        <fullName evidence="2">Unnamed protein product</fullName>
    </submittedName>
</protein>
<dbReference type="Proteomes" id="UP001165121">
    <property type="component" value="Unassembled WGS sequence"/>
</dbReference>
<feature type="compositionally biased region" description="Acidic residues" evidence="1">
    <location>
        <begin position="1"/>
        <end position="10"/>
    </location>
</feature>
<gene>
    <name evidence="2" type="ORF">Pfra01_002140100</name>
</gene>
<reference evidence="2" key="1">
    <citation type="submission" date="2023-04" db="EMBL/GenBank/DDBJ databases">
        <title>Phytophthora fragariaefolia NBRC 109709.</title>
        <authorList>
            <person name="Ichikawa N."/>
            <person name="Sato H."/>
            <person name="Tonouchi N."/>
        </authorList>
    </citation>
    <scope>NUCLEOTIDE SEQUENCE</scope>
    <source>
        <strain evidence="2">NBRC 109709</strain>
    </source>
</reference>
<name>A0A9W7D5D9_9STRA</name>
<evidence type="ECO:0000256" key="1">
    <source>
        <dbReference type="SAM" id="MobiDB-lite"/>
    </source>
</evidence>
<feature type="region of interest" description="Disordered" evidence="1">
    <location>
        <begin position="1"/>
        <end position="92"/>
    </location>
</feature>
<comment type="caution">
    <text evidence="2">The sequence shown here is derived from an EMBL/GenBank/DDBJ whole genome shotgun (WGS) entry which is preliminary data.</text>
</comment>